<dbReference type="GO" id="GO:0007023">
    <property type="term" value="P:post-chaperonin tubulin folding pathway"/>
    <property type="evidence" value="ECO:0007669"/>
    <property type="project" value="UniProtKB-UniRule"/>
</dbReference>
<dbReference type="RefSeq" id="XP_018004953.1">
    <property type="nucleotide sequence ID" value="XM_018142595.1"/>
</dbReference>
<dbReference type="PANTHER" id="PTHR21500">
    <property type="entry name" value="TUBULIN-SPECIFIC CHAPERONE A"/>
    <property type="match status" value="1"/>
</dbReference>
<dbReference type="PANTHER" id="PTHR21500:SF0">
    <property type="entry name" value="TUBULIN-SPECIFIC CHAPERONE A"/>
    <property type="match status" value="1"/>
</dbReference>
<evidence type="ECO:0000256" key="3">
    <source>
        <dbReference type="RuleBase" id="RU364030"/>
    </source>
</evidence>
<dbReference type="GO" id="GO:0007021">
    <property type="term" value="P:tubulin complex assembly"/>
    <property type="evidence" value="ECO:0007669"/>
    <property type="project" value="UniProtKB-UniRule"/>
</dbReference>
<dbReference type="InterPro" id="IPR004226">
    <property type="entry name" value="TBCA"/>
</dbReference>
<dbReference type="GO" id="GO:0005829">
    <property type="term" value="C:cytosol"/>
    <property type="evidence" value="ECO:0007669"/>
    <property type="project" value="TreeGrafter"/>
</dbReference>
<evidence type="ECO:0000256" key="2">
    <source>
        <dbReference type="ARBA" id="ARBA00023186"/>
    </source>
</evidence>
<proteinExistence type="inferred from homology"/>
<keyword evidence="4" id="KW-0175">Coiled coil</keyword>
<comment type="subcellular location">
    <subcellularLocation>
        <location evidence="3">Cytoplasm</location>
        <location evidence="3">Cytoskeleton</location>
    </subcellularLocation>
</comment>
<dbReference type="OrthoDB" id="296187at2759"/>
<evidence type="ECO:0000313" key="5">
    <source>
        <dbReference type="EMBL" id="KPI44990.1"/>
    </source>
</evidence>
<dbReference type="VEuPathDB" id="FungiDB:AB675_2609"/>
<keyword evidence="3" id="KW-0206">Cytoskeleton</keyword>
<evidence type="ECO:0000313" key="6">
    <source>
        <dbReference type="Proteomes" id="UP000038010"/>
    </source>
</evidence>
<gene>
    <name evidence="5" type="ORF">AB675_2609</name>
</gene>
<dbReference type="GO" id="GO:0005874">
    <property type="term" value="C:microtubule"/>
    <property type="evidence" value="ECO:0007669"/>
    <property type="project" value="UniProtKB-KW"/>
</dbReference>
<keyword evidence="2 3" id="KW-0143">Chaperone</keyword>
<reference evidence="5 6" key="1">
    <citation type="submission" date="2015-06" db="EMBL/GenBank/DDBJ databases">
        <title>Draft genome of the ant-associated black yeast Phialophora attae CBS 131958.</title>
        <authorList>
            <person name="Moreno L.F."/>
            <person name="Stielow B.J."/>
            <person name="de Hoog S."/>
            <person name="Vicente V.A."/>
            <person name="Weiss V.A."/>
            <person name="de Vries M."/>
            <person name="Cruz L.M."/>
            <person name="Souza E.M."/>
        </authorList>
    </citation>
    <scope>NUCLEOTIDE SEQUENCE [LARGE SCALE GENOMIC DNA]</scope>
    <source>
        <strain evidence="5 6">CBS 131958</strain>
    </source>
</reference>
<feature type="coiled-coil region" evidence="4">
    <location>
        <begin position="56"/>
        <end position="113"/>
    </location>
</feature>
<dbReference type="InterPro" id="IPR036126">
    <property type="entry name" value="TBCA_sf"/>
</dbReference>
<dbReference type="SUPFAM" id="SSF46988">
    <property type="entry name" value="Tubulin chaperone cofactor A"/>
    <property type="match status" value="1"/>
</dbReference>
<organism evidence="5 6">
    <name type="scientific">Cyphellophora attinorum</name>
    <dbReference type="NCBI Taxonomy" id="1664694"/>
    <lineage>
        <taxon>Eukaryota</taxon>
        <taxon>Fungi</taxon>
        <taxon>Dikarya</taxon>
        <taxon>Ascomycota</taxon>
        <taxon>Pezizomycotina</taxon>
        <taxon>Eurotiomycetes</taxon>
        <taxon>Chaetothyriomycetidae</taxon>
        <taxon>Chaetothyriales</taxon>
        <taxon>Cyphellophoraceae</taxon>
        <taxon>Cyphellophora</taxon>
    </lineage>
</organism>
<evidence type="ECO:0000256" key="1">
    <source>
        <dbReference type="ARBA" id="ARBA00006806"/>
    </source>
</evidence>
<accession>A0A0N1HGW4</accession>
<keyword evidence="3" id="KW-0963">Cytoplasm</keyword>
<dbReference type="STRING" id="1664694.A0A0N1HGW4"/>
<keyword evidence="6" id="KW-1185">Reference proteome</keyword>
<sequence>MAPPSQLQIALSALQRLVKEEASYYKEMNQQKSRIAKLEATNGDATDGDGNEEYQLKQEKKALEETKAVIPGLREKITNAREKTETLLDSAASEEEKQKAIDVLREAKELQKDDPVS</sequence>
<keyword evidence="3" id="KW-0493">Microtubule</keyword>
<dbReference type="Proteomes" id="UP000038010">
    <property type="component" value="Unassembled WGS sequence"/>
</dbReference>
<dbReference type="Gene3D" id="1.20.58.90">
    <property type="match status" value="1"/>
</dbReference>
<comment type="similarity">
    <text evidence="1 3">Belongs to the TBCA family.</text>
</comment>
<dbReference type="GeneID" id="28734475"/>
<protein>
    <recommendedName>
        <fullName evidence="3">Tubulin-specific chaperone A</fullName>
    </recommendedName>
</protein>
<dbReference type="Pfam" id="PF02970">
    <property type="entry name" value="TBCA"/>
    <property type="match status" value="1"/>
</dbReference>
<evidence type="ECO:0000256" key="4">
    <source>
        <dbReference type="SAM" id="Coils"/>
    </source>
</evidence>
<name>A0A0N1HGW4_9EURO</name>
<dbReference type="AlphaFoldDB" id="A0A0N1HGW4"/>
<dbReference type="EMBL" id="LFJN01000002">
    <property type="protein sequence ID" value="KPI44990.1"/>
    <property type="molecule type" value="Genomic_DNA"/>
</dbReference>
<comment type="caution">
    <text evidence="5">The sequence shown here is derived from an EMBL/GenBank/DDBJ whole genome shotgun (WGS) entry which is preliminary data.</text>
</comment>
<comment type="subunit">
    <text evidence="3">Supercomplex made of cofactors A to E. Cofactors A and D function by capturing and stabilizing tubulin in a quasi-native conformation. Cofactor E binds to the cofactor D-tubulin complex; interaction with cofactor C then causes the release of tubulin polypeptides that are committed to the native state.</text>
</comment>
<dbReference type="GO" id="GO:0048487">
    <property type="term" value="F:beta-tubulin binding"/>
    <property type="evidence" value="ECO:0007669"/>
    <property type="project" value="InterPro"/>
</dbReference>